<evidence type="ECO:0000256" key="2">
    <source>
        <dbReference type="ARBA" id="ARBA00023315"/>
    </source>
</evidence>
<dbReference type="Pfam" id="PF00583">
    <property type="entry name" value="Acetyltransf_1"/>
    <property type="match status" value="1"/>
</dbReference>
<dbReference type="PANTHER" id="PTHR43877">
    <property type="entry name" value="AMINOALKYLPHOSPHONATE N-ACETYLTRANSFERASE-RELATED-RELATED"/>
    <property type="match status" value="1"/>
</dbReference>
<dbReference type="PROSITE" id="PS51186">
    <property type="entry name" value="GNAT"/>
    <property type="match status" value="1"/>
</dbReference>
<proteinExistence type="predicted"/>
<sequence>MAHGPRQGVEVRGAVPADAADIARLIGQLGYPIPPQDAADRLAMVMRDGQGSLLVAADYGPVVGVIALHWCPMLQEARPVARITTLVVDEQERGRGIGRILLKAGAQAARQAGCDTLELTSGLRRKEAHDFYRAQGFADTSLRFSRPLRRNKAAAQEE</sequence>
<dbReference type="Proteomes" id="UP000626026">
    <property type="component" value="Unassembled WGS sequence"/>
</dbReference>
<accession>A0ABR7RQ95</accession>
<evidence type="ECO:0000256" key="1">
    <source>
        <dbReference type="ARBA" id="ARBA00022679"/>
    </source>
</evidence>
<dbReference type="InterPro" id="IPR016181">
    <property type="entry name" value="Acyl_CoA_acyltransferase"/>
</dbReference>
<evidence type="ECO:0000259" key="3">
    <source>
        <dbReference type="PROSITE" id="PS51186"/>
    </source>
</evidence>
<reference evidence="4 5" key="1">
    <citation type="journal article" date="2013" name="Int. J. Syst. Evol. Microbiol.">
        <title>Roseomonas aerophila sp. nov., isolated from air.</title>
        <authorList>
            <person name="Kim S.J."/>
            <person name="Weon H.Y."/>
            <person name="Ahn J.H."/>
            <person name="Hong S.B."/>
            <person name="Seok S.J."/>
            <person name="Whang K.S."/>
            <person name="Kwon S.W."/>
        </authorList>
    </citation>
    <scope>NUCLEOTIDE SEQUENCE [LARGE SCALE GENOMIC DNA]</scope>
    <source>
        <strain evidence="4 5">NBRC 108923</strain>
    </source>
</reference>
<gene>
    <name evidence="4" type="ORF">IBL26_18185</name>
</gene>
<keyword evidence="1" id="KW-0808">Transferase</keyword>
<organism evidence="4 5">
    <name type="scientific">Teichococcus aerophilus</name>
    <dbReference type="NCBI Taxonomy" id="1224513"/>
    <lineage>
        <taxon>Bacteria</taxon>
        <taxon>Pseudomonadati</taxon>
        <taxon>Pseudomonadota</taxon>
        <taxon>Alphaproteobacteria</taxon>
        <taxon>Acetobacterales</taxon>
        <taxon>Roseomonadaceae</taxon>
        <taxon>Roseomonas</taxon>
    </lineage>
</organism>
<feature type="domain" description="N-acetyltransferase" evidence="3">
    <location>
        <begin position="9"/>
        <end position="158"/>
    </location>
</feature>
<dbReference type="EMBL" id="JACTVA010000039">
    <property type="protein sequence ID" value="MBC9208785.1"/>
    <property type="molecule type" value="Genomic_DNA"/>
</dbReference>
<dbReference type="Gene3D" id="3.40.630.30">
    <property type="match status" value="1"/>
</dbReference>
<dbReference type="PANTHER" id="PTHR43877:SF2">
    <property type="entry name" value="AMINOALKYLPHOSPHONATE N-ACETYLTRANSFERASE-RELATED"/>
    <property type="match status" value="1"/>
</dbReference>
<dbReference type="RefSeq" id="WP_187785936.1">
    <property type="nucleotide sequence ID" value="NZ_JACTVA010000039.1"/>
</dbReference>
<name>A0ABR7RQ95_9PROT</name>
<dbReference type="CDD" id="cd04301">
    <property type="entry name" value="NAT_SF"/>
    <property type="match status" value="1"/>
</dbReference>
<dbReference type="InterPro" id="IPR050832">
    <property type="entry name" value="Bact_Acetyltransf"/>
</dbReference>
<evidence type="ECO:0000313" key="4">
    <source>
        <dbReference type="EMBL" id="MBC9208785.1"/>
    </source>
</evidence>
<comment type="caution">
    <text evidence="4">The sequence shown here is derived from an EMBL/GenBank/DDBJ whole genome shotgun (WGS) entry which is preliminary data.</text>
</comment>
<evidence type="ECO:0000313" key="5">
    <source>
        <dbReference type="Proteomes" id="UP000626026"/>
    </source>
</evidence>
<keyword evidence="2" id="KW-0012">Acyltransferase</keyword>
<keyword evidence="5" id="KW-1185">Reference proteome</keyword>
<dbReference type="SUPFAM" id="SSF55729">
    <property type="entry name" value="Acyl-CoA N-acyltransferases (Nat)"/>
    <property type="match status" value="1"/>
</dbReference>
<dbReference type="InterPro" id="IPR000182">
    <property type="entry name" value="GNAT_dom"/>
</dbReference>
<protein>
    <submittedName>
        <fullName evidence="4">GNAT family N-acetyltransferase</fullName>
    </submittedName>
</protein>